<dbReference type="AlphaFoldDB" id="A0A8J3EVH6"/>
<feature type="transmembrane region" description="Helical" evidence="1">
    <location>
        <begin position="84"/>
        <end position="101"/>
    </location>
</feature>
<feature type="transmembrane region" description="Helical" evidence="1">
    <location>
        <begin position="132"/>
        <end position="149"/>
    </location>
</feature>
<reference evidence="2" key="2">
    <citation type="submission" date="2020-09" db="EMBL/GenBank/DDBJ databases">
        <authorList>
            <person name="Sun Q."/>
            <person name="Zhou Y."/>
        </authorList>
    </citation>
    <scope>NUCLEOTIDE SEQUENCE</scope>
    <source>
        <strain evidence="2">CGMCC 1.14988</strain>
    </source>
</reference>
<keyword evidence="1" id="KW-0472">Membrane</keyword>
<comment type="caution">
    <text evidence="2">The sequence shown here is derived from an EMBL/GenBank/DDBJ whole genome shotgun (WGS) entry which is preliminary data.</text>
</comment>
<protein>
    <submittedName>
        <fullName evidence="2">Uncharacterized protein</fullName>
    </submittedName>
</protein>
<keyword evidence="3" id="KW-1185">Reference proteome</keyword>
<evidence type="ECO:0000313" key="2">
    <source>
        <dbReference type="EMBL" id="GGI09161.1"/>
    </source>
</evidence>
<feature type="transmembrane region" description="Helical" evidence="1">
    <location>
        <begin position="108"/>
        <end position="126"/>
    </location>
</feature>
<accession>A0A8J3EVH6</accession>
<proteinExistence type="predicted"/>
<keyword evidence="1" id="KW-1133">Transmembrane helix</keyword>
<dbReference type="Proteomes" id="UP000650511">
    <property type="component" value="Unassembled WGS sequence"/>
</dbReference>
<dbReference type="EMBL" id="BMHA01000014">
    <property type="protein sequence ID" value="GGI09161.1"/>
    <property type="molecule type" value="Genomic_DNA"/>
</dbReference>
<sequence>MPASILLLCLIVDIVASGSLQDPASTVAFAFVAATGLAHAALSSRRPDRTALDGAAVALVAWIAALVVSGWIGRLDLHGTNPAFIVVALSWIGFDVITTLVRDERQNTPFWPLIIAAALVTVEAVASPNAGFTGAAVAATALVSLPLGWRVKRVARREEAADA</sequence>
<feature type="transmembrane region" description="Helical" evidence="1">
    <location>
        <begin position="51"/>
        <end position="72"/>
    </location>
</feature>
<evidence type="ECO:0000313" key="3">
    <source>
        <dbReference type="Proteomes" id="UP000650511"/>
    </source>
</evidence>
<name>A0A8J3EVH6_9ACTN</name>
<keyword evidence="1" id="KW-0812">Transmembrane</keyword>
<evidence type="ECO:0000256" key="1">
    <source>
        <dbReference type="SAM" id="Phobius"/>
    </source>
</evidence>
<dbReference type="RefSeq" id="WP_130650256.1">
    <property type="nucleotide sequence ID" value="NZ_BMHA01000014.1"/>
</dbReference>
<reference evidence="2" key="1">
    <citation type="journal article" date="2014" name="Int. J. Syst. Evol. Microbiol.">
        <title>Complete genome sequence of Corynebacterium casei LMG S-19264T (=DSM 44701T), isolated from a smear-ripened cheese.</title>
        <authorList>
            <consortium name="US DOE Joint Genome Institute (JGI-PGF)"/>
            <person name="Walter F."/>
            <person name="Albersmeier A."/>
            <person name="Kalinowski J."/>
            <person name="Ruckert C."/>
        </authorList>
    </citation>
    <scope>NUCLEOTIDE SEQUENCE</scope>
    <source>
        <strain evidence="2">CGMCC 1.14988</strain>
    </source>
</reference>
<organism evidence="2 3">
    <name type="scientific">Egicoccus halophilus</name>
    <dbReference type="NCBI Taxonomy" id="1670830"/>
    <lineage>
        <taxon>Bacteria</taxon>
        <taxon>Bacillati</taxon>
        <taxon>Actinomycetota</taxon>
        <taxon>Nitriliruptoria</taxon>
        <taxon>Egicoccales</taxon>
        <taxon>Egicoccaceae</taxon>
        <taxon>Egicoccus</taxon>
    </lineage>
</organism>
<gene>
    <name evidence="2" type="ORF">GCM10011354_32700</name>
</gene>
<feature type="transmembrane region" description="Helical" evidence="1">
    <location>
        <begin position="27"/>
        <end position="44"/>
    </location>
</feature>